<keyword evidence="1" id="KW-0732">Signal</keyword>
<comment type="caution">
    <text evidence="2">The sequence shown here is derived from an EMBL/GenBank/DDBJ whole genome shotgun (WGS) entry which is preliminary data.</text>
</comment>
<gene>
    <name evidence="2" type="ORF">CANVERA_P0864</name>
</gene>
<evidence type="ECO:0000313" key="3">
    <source>
        <dbReference type="Proteomes" id="UP001152885"/>
    </source>
</evidence>
<proteinExistence type="predicted"/>
<dbReference type="EMBL" id="CANTUO010000001">
    <property type="protein sequence ID" value="CAI5756348.1"/>
    <property type="molecule type" value="Genomic_DNA"/>
</dbReference>
<protein>
    <submittedName>
        <fullName evidence="2">Uncharacterized protein</fullName>
    </submittedName>
</protein>
<feature type="signal peptide" evidence="1">
    <location>
        <begin position="1"/>
        <end position="15"/>
    </location>
</feature>
<evidence type="ECO:0000256" key="1">
    <source>
        <dbReference type="SAM" id="SignalP"/>
    </source>
</evidence>
<keyword evidence="3" id="KW-1185">Reference proteome</keyword>
<evidence type="ECO:0000313" key="2">
    <source>
        <dbReference type="EMBL" id="CAI5756348.1"/>
    </source>
</evidence>
<feature type="chain" id="PRO_5040922511" evidence="1">
    <location>
        <begin position="16"/>
        <end position="151"/>
    </location>
</feature>
<organism evidence="2 3">
    <name type="scientific">Candida verbasci</name>
    <dbReference type="NCBI Taxonomy" id="1227364"/>
    <lineage>
        <taxon>Eukaryota</taxon>
        <taxon>Fungi</taxon>
        <taxon>Dikarya</taxon>
        <taxon>Ascomycota</taxon>
        <taxon>Saccharomycotina</taxon>
        <taxon>Pichiomycetes</taxon>
        <taxon>Debaryomycetaceae</taxon>
        <taxon>Candida/Lodderomyces clade</taxon>
        <taxon>Candida</taxon>
    </lineage>
</organism>
<dbReference type="AlphaFoldDB" id="A0A9W4XBP5"/>
<dbReference type="OrthoDB" id="4018368at2759"/>
<reference evidence="2" key="1">
    <citation type="submission" date="2022-12" db="EMBL/GenBank/DDBJ databases">
        <authorList>
            <person name="Brejova B."/>
        </authorList>
    </citation>
    <scope>NUCLEOTIDE SEQUENCE</scope>
</reference>
<sequence>MLFIVFFYLLTLAFGKLRKVQLYVDSNYQPIDNYGLYPYKETNNAYYLFLRKQSYQLIYDDQNKYIYYQTSSQKKYYFKLQNNILQLNAGNPQKVNIGGNGRLQFNGANKLYAVKNIGDPAGVSKKYYAVKYYNNPPKGAYKVKYVYAKYI</sequence>
<accession>A0A9W4XBP5</accession>
<dbReference type="Proteomes" id="UP001152885">
    <property type="component" value="Unassembled WGS sequence"/>
</dbReference>
<name>A0A9W4XBP5_9ASCO</name>